<sequence>MTKLLDRVDSAATKGARKQATQSHASMLTAHGSKAPTMPTLRLTSSNGSDAPKVTIDRKSGRR</sequence>
<reference evidence="2" key="1">
    <citation type="submission" date="2020-05" db="EMBL/GenBank/DDBJ databases">
        <title>Complete genome sequence of Bradyrhizobium diazoefficiens XF5 isolated from soybean nodule.</title>
        <authorList>
            <person name="Noda R."/>
            <person name="Kakizaki K."/>
            <person name="Minamisawa K."/>
        </authorList>
    </citation>
    <scope>NUCLEOTIDE SEQUENCE</scope>
    <source>
        <strain evidence="2">XF5</strain>
    </source>
</reference>
<evidence type="ECO:0000313" key="2">
    <source>
        <dbReference type="EMBL" id="BCE53398.1"/>
    </source>
</evidence>
<gene>
    <name evidence="2" type="ORF">XF5B_09100</name>
    <name evidence="3" type="ORF">XF6B_09160</name>
</gene>
<proteinExistence type="predicted"/>
<dbReference type="EMBL" id="AP023096">
    <property type="protein sequence ID" value="BCE62117.1"/>
    <property type="molecule type" value="Genomic_DNA"/>
</dbReference>
<protein>
    <submittedName>
        <fullName evidence="3">Uncharacterized protein</fullName>
    </submittedName>
</protein>
<evidence type="ECO:0000313" key="3">
    <source>
        <dbReference type="EMBL" id="BCE62117.1"/>
    </source>
</evidence>
<evidence type="ECO:0000256" key="1">
    <source>
        <dbReference type="SAM" id="MobiDB-lite"/>
    </source>
</evidence>
<dbReference type="EMBL" id="AP023095">
    <property type="protein sequence ID" value="BCE53398.1"/>
    <property type="molecule type" value="Genomic_DNA"/>
</dbReference>
<reference evidence="3" key="2">
    <citation type="submission" date="2020-05" db="EMBL/GenBank/DDBJ databases">
        <title>Complete genome sequence of Bradyrhizobium diazoefficiens XF6 isolated from soybean nodule.</title>
        <authorList>
            <person name="Noda R."/>
            <person name="Kakizaki K."/>
            <person name="Minamisawa K."/>
        </authorList>
    </citation>
    <scope>NUCLEOTIDE SEQUENCE</scope>
    <source>
        <strain evidence="3">XF6</strain>
    </source>
</reference>
<accession>A0A810AE42</accession>
<dbReference type="AlphaFoldDB" id="A0A810AE42"/>
<organism evidence="3">
    <name type="scientific">Bradyrhizobium diazoefficiens</name>
    <dbReference type="NCBI Taxonomy" id="1355477"/>
    <lineage>
        <taxon>Bacteria</taxon>
        <taxon>Pseudomonadati</taxon>
        <taxon>Pseudomonadota</taxon>
        <taxon>Alphaproteobacteria</taxon>
        <taxon>Hyphomicrobiales</taxon>
        <taxon>Nitrobacteraceae</taxon>
        <taxon>Bradyrhizobium</taxon>
    </lineage>
</organism>
<name>A0A810AE42_9BRAD</name>
<feature type="region of interest" description="Disordered" evidence="1">
    <location>
        <begin position="1"/>
        <end position="63"/>
    </location>
</feature>